<feature type="transmembrane region" description="Helical" evidence="1">
    <location>
        <begin position="52"/>
        <end position="78"/>
    </location>
</feature>
<dbReference type="AlphaFoldDB" id="A0AAU7DF35"/>
<keyword evidence="1" id="KW-0812">Transmembrane</keyword>
<keyword evidence="1" id="KW-0472">Membrane</keyword>
<name>A0AAU7DF35_9BACT</name>
<accession>A0AAU7DF35</accession>
<proteinExistence type="predicted"/>
<organism evidence="2">
    <name type="scientific">Telmatobacter sp. DSM 110680</name>
    <dbReference type="NCBI Taxonomy" id="3036704"/>
    <lineage>
        <taxon>Bacteria</taxon>
        <taxon>Pseudomonadati</taxon>
        <taxon>Acidobacteriota</taxon>
        <taxon>Terriglobia</taxon>
        <taxon>Terriglobales</taxon>
        <taxon>Acidobacteriaceae</taxon>
        <taxon>Telmatobacter</taxon>
    </lineage>
</organism>
<dbReference type="EMBL" id="CP121196">
    <property type="protein sequence ID" value="XBH15954.1"/>
    <property type="molecule type" value="Genomic_DNA"/>
</dbReference>
<gene>
    <name evidence="2" type="ORF">P8935_15415</name>
</gene>
<evidence type="ECO:0000256" key="1">
    <source>
        <dbReference type="SAM" id="Phobius"/>
    </source>
</evidence>
<sequence length="124" mass="13633">MPSPWSNLRGPAKLLANSATVLLVASGFLGVEAGIMIVLGEARNVVIKPFVLLGYLEICAMFFSSVGIICGIVGLIFYRPYIYISEKIYLYRARHTALVTDQHTHFEDVARVHVPNPEEDGAPD</sequence>
<dbReference type="RefSeq" id="WP_348261184.1">
    <property type="nucleotide sequence ID" value="NZ_CP121196.1"/>
</dbReference>
<protein>
    <submittedName>
        <fullName evidence="2">Uncharacterized protein</fullName>
    </submittedName>
</protein>
<evidence type="ECO:0000313" key="2">
    <source>
        <dbReference type="EMBL" id="XBH15954.1"/>
    </source>
</evidence>
<feature type="transmembrane region" description="Helical" evidence="1">
    <location>
        <begin position="21"/>
        <end position="40"/>
    </location>
</feature>
<reference evidence="2" key="1">
    <citation type="submission" date="2023-03" db="EMBL/GenBank/DDBJ databases">
        <title>Edaphobacter sp.</title>
        <authorList>
            <person name="Huber K.J."/>
            <person name="Papendorf J."/>
            <person name="Pilke C."/>
            <person name="Bunk B."/>
            <person name="Sproeer C."/>
            <person name="Pester M."/>
        </authorList>
    </citation>
    <scope>NUCLEOTIDE SEQUENCE</scope>
    <source>
        <strain evidence="2">DSM 110680</strain>
    </source>
</reference>
<keyword evidence="1" id="KW-1133">Transmembrane helix</keyword>